<evidence type="ECO:0000313" key="4">
    <source>
        <dbReference type="Proteomes" id="UP000439780"/>
    </source>
</evidence>
<dbReference type="SUPFAM" id="SSF51395">
    <property type="entry name" value="FMN-linked oxidoreductases"/>
    <property type="match status" value="1"/>
</dbReference>
<keyword evidence="4" id="KW-1185">Reference proteome</keyword>
<feature type="domain" description="FAD-binding" evidence="2">
    <location>
        <begin position="2"/>
        <end position="304"/>
    </location>
</feature>
<evidence type="ECO:0000259" key="2">
    <source>
        <dbReference type="Pfam" id="PF01494"/>
    </source>
</evidence>
<name>A0A845AIJ9_9SPHN</name>
<dbReference type="GO" id="GO:0071949">
    <property type="term" value="F:FAD binding"/>
    <property type="evidence" value="ECO:0007669"/>
    <property type="project" value="InterPro"/>
</dbReference>
<feature type="domain" description="NADH:flavin oxidoreductase/NADH oxidase N-terminal" evidence="1">
    <location>
        <begin position="404"/>
        <end position="740"/>
    </location>
</feature>
<dbReference type="Proteomes" id="UP000439780">
    <property type="component" value="Unassembled WGS sequence"/>
</dbReference>
<dbReference type="GO" id="GO:0010181">
    <property type="term" value="F:FMN binding"/>
    <property type="evidence" value="ECO:0007669"/>
    <property type="project" value="InterPro"/>
</dbReference>
<dbReference type="SUPFAM" id="SSF51905">
    <property type="entry name" value="FAD/NAD(P)-binding domain"/>
    <property type="match status" value="1"/>
</dbReference>
<accession>A0A845AIJ9</accession>
<organism evidence="3 4">
    <name type="scientific">Qipengyuania algicida</name>
    <dbReference type="NCBI Taxonomy" id="1836209"/>
    <lineage>
        <taxon>Bacteria</taxon>
        <taxon>Pseudomonadati</taxon>
        <taxon>Pseudomonadota</taxon>
        <taxon>Alphaproteobacteria</taxon>
        <taxon>Sphingomonadales</taxon>
        <taxon>Erythrobacteraceae</taxon>
        <taxon>Qipengyuania</taxon>
    </lineage>
</organism>
<proteinExistence type="predicted"/>
<evidence type="ECO:0000259" key="1">
    <source>
        <dbReference type="Pfam" id="PF00724"/>
    </source>
</evidence>
<dbReference type="InterPro" id="IPR036188">
    <property type="entry name" value="FAD/NAD-bd_sf"/>
</dbReference>
<dbReference type="Gene3D" id="3.50.50.60">
    <property type="entry name" value="FAD/NAD(P)-binding domain"/>
    <property type="match status" value="1"/>
</dbReference>
<dbReference type="GO" id="GO:0050661">
    <property type="term" value="F:NADP binding"/>
    <property type="evidence" value="ECO:0007669"/>
    <property type="project" value="InterPro"/>
</dbReference>
<dbReference type="AlphaFoldDB" id="A0A845AIJ9"/>
<dbReference type="InterPro" id="IPR013785">
    <property type="entry name" value="Aldolase_TIM"/>
</dbReference>
<dbReference type="EMBL" id="WTYA01000007">
    <property type="protein sequence ID" value="MXP29269.1"/>
    <property type="molecule type" value="Genomic_DNA"/>
</dbReference>
<dbReference type="InterPro" id="IPR001155">
    <property type="entry name" value="OxRdtase_FMN_N"/>
</dbReference>
<sequence length="772" mass="86796">MKVACIGGGPAGLYFAISMKLRNPEHDVTVFERNQPGDTFGWGVVFSDQTMEQLVLNDEPSARSMIDELAHWDDIAVHVEDGDECSTVRSGGHGFIGIGRKRLLNILQERASELGVNLEFATEVEPDADFLSGYDLVVAADGANSKLRRRYEEHFRPDIDMRRNHFVWLGTRQKFDAFTFVFRKTRHGWIWAHAYQFDRDTATFIVECEPETFESFGFANMTQEETCRACEEIFEDHLGGHELMSNAGHIRGSAWINFPRIICEHWSHENIVLLGDAAHTAHFSIGSGTKLALEDAIKLAEVMNRPNIDQKAKLDAALIDYREERQLEVLKLQNAARNSTEWFENLDRYLHMPPMQFAYTLLTRSQRVSHENLRLRDPAWLAELERHLAEAALGRPVEEPVPPMFLPLTLRDMTVRNRIVVSPMAMYSAIDGIPDEFHLVHYGARALGGAGLIFTEMTCVSPEGRITPGCTGLWNDEQAEAWRRITDFVHRTPGARICLQLGHSGSKGSTRIGWEGMDQPLDIGNWPLFAASDVAWDEVNQKPTPLDREGMDQIRQQFVAATRRAETAGFDMVELHCAHGYLLSGFISPVQNKRSDEFGGSLENRLRYPLEIFKAMRDVWPDHKPMSVRISAHDWMGEHGVTPDEAVKIGRAFADVGVDLVDVSAGQVSKDQQPVYGRMFQTPFSDRIRNEAGVATMAVGNIYEVDHANSIVAAGRADLVALARPHLMDPAWTIRAAAEQQLDDAPVPVQYESGYSQMRRNFARAAQIAAQS</sequence>
<comment type="caution">
    <text evidence="3">The sequence shown here is derived from an EMBL/GenBank/DDBJ whole genome shotgun (WGS) entry which is preliminary data.</text>
</comment>
<dbReference type="NCBIfam" id="NF006101">
    <property type="entry name" value="PRK08255.1"/>
    <property type="match status" value="1"/>
</dbReference>
<dbReference type="PRINTS" id="PR00420">
    <property type="entry name" value="RNGMNOXGNASE"/>
</dbReference>
<dbReference type="PANTHER" id="PTHR43303:SF3">
    <property type="entry name" value="BLR3436 PROTEIN"/>
    <property type="match status" value="1"/>
</dbReference>
<dbReference type="OrthoDB" id="9804454at2"/>
<gene>
    <name evidence="3" type="ORF">GRI58_10600</name>
</gene>
<dbReference type="Gene3D" id="3.30.9.20">
    <property type="match status" value="1"/>
</dbReference>
<dbReference type="InterPro" id="IPR002938">
    <property type="entry name" value="FAD-bd"/>
</dbReference>
<evidence type="ECO:0000313" key="3">
    <source>
        <dbReference type="EMBL" id="MXP29269.1"/>
    </source>
</evidence>
<dbReference type="GO" id="GO:0003959">
    <property type="term" value="F:NADPH dehydrogenase activity"/>
    <property type="evidence" value="ECO:0007669"/>
    <property type="project" value="InterPro"/>
</dbReference>
<dbReference type="Pfam" id="PF00724">
    <property type="entry name" value="Oxidored_FMN"/>
    <property type="match status" value="1"/>
</dbReference>
<dbReference type="InterPro" id="IPR044152">
    <property type="entry name" value="YqjM-like"/>
</dbReference>
<reference evidence="3 4" key="1">
    <citation type="submission" date="2019-12" db="EMBL/GenBank/DDBJ databases">
        <title>Genomic-based taxomic classification of the family Erythrobacteraceae.</title>
        <authorList>
            <person name="Xu L."/>
        </authorList>
    </citation>
    <scope>NUCLEOTIDE SEQUENCE [LARGE SCALE GENOMIC DNA]</scope>
    <source>
        <strain evidence="3 4">KEMB 9005-328</strain>
    </source>
</reference>
<dbReference type="Pfam" id="PF01494">
    <property type="entry name" value="FAD_binding_3"/>
    <property type="match status" value="1"/>
</dbReference>
<dbReference type="Gene3D" id="3.20.20.70">
    <property type="entry name" value="Aldolase class I"/>
    <property type="match status" value="1"/>
</dbReference>
<protein>
    <submittedName>
        <fullName evidence="3">Bifunctional salicylyl-CoA 5-hydroxylase/oxidoreductase</fullName>
    </submittedName>
</protein>
<dbReference type="CDD" id="cd02932">
    <property type="entry name" value="OYE_YqiM_FMN"/>
    <property type="match status" value="1"/>
</dbReference>
<dbReference type="PANTHER" id="PTHR43303">
    <property type="entry name" value="NADPH DEHYDROGENASE C23G7.10C-RELATED"/>
    <property type="match status" value="1"/>
</dbReference>